<dbReference type="EMBL" id="BMAU01021219">
    <property type="protein sequence ID" value="GFY00291.1"/>
    <property type="molecule type" value="Genomic_DNA"/>
</dbReference>
<reference evidence="3" key="1">
    <citation type="submission" date="2020-08" db="EMBL/GenBank/DDBJ databases">
        <title>Multicomponent nature underlies the extraordinary mechanical properties of spider dragline silk.</title>
        <authorList>
            <person name="Kono N."/>
            <person name="Nakamura H."/>
            <person name="Mori M."/>
            <person name="Yoshida Y."/>
            <person name="Ohtoshi R."/>
            <person name="Malay A.D."/>
            <person name="Moran D.A.P."/>
            <person name="Tomita M."/>
            <person name="Numata K."/>
            <person name="Arakawa K."/>
        </authorList>
    </citation>
    <scope>NUCLEOTIDE SEQUENCE</scope>
</reference>
<dbReference type="InterPro" id="IPR027417">
    <property type="entry name" value="P-loop_NTPase"/>
</dbReference>
<dbReference type="SUPFAM" id="SSF52540">
    <property type="entry name" value="P-loop containing nucleoside triphosphate hydrolases"/>
    <property type="match status" value="1"/>
</dbReference>
<gene>
    <name evidence="3" type="ORF">TNCV_4710931</name>
</gene>
<feature type="region of interest" description="Disordered" evidence="2">
    <location>
        <begin position="212"/>
        <end position="240"/>
    </location>
</feature>
<protein>
    <submittedName>
        <fullName evidence="3">Uncharacterized protein</fullName>
    </submittedName>
</protein>
<proteinExistence type="predicted"/>
<organism evidence="3 4">
    <name type="scientific">Trichonephila clavipes</name>
    <name type="common">Golden silk orbweaver</name>
    <name type="synonym">Nephila clavipes</name>
    <dbReference type="NCBI Taxonomy" id="2585209"/>
    <lineage>
        <taxon>Eukaryota</taxon>
        <taxon>Metazoa</taxon>
        <taxon>Ecdysozoa</taxon>
        <taxon>Arthropoda</taxon>
        <taxon>Chelicerata</taxon>
        <taxon>Arachnida</taxon>
        <taxon>Araneae</taxon>
        <taxon>Araneomorphae</taxon>
        <taxon>Entelegynae</taxon>
        <taxon>Araneoidea</taxon>
        <taxon>Nephilidae</taxon>
        <taxon>Trichonephila</taxon>
    </lineage>
</organism>
<dbReference type="Proteomes" id="UP000887159">
    <property type="component" value="Unassembled WGS sequence"/>
</dbReference>
<evidence type="ECO:0000256" key="1">
    <source>
        <dbReference type="ARBA" id="ARBA00022562"/>
    </source>
</evidence>
<keyword evidence="4" id="KW-1185">Reference proteome</keyword>
<dbReference type="InterPro" id="IPR003389">
    <property type="entry name" value="Adeno_IVa2"/>
</dbReference>
<comment type="caution">
    <text evidence="3">The sequence shown here is derived from an EMBL/GenBank/DDBJ whole genome shotgun (WGS) entry which is preliminary data.</text>
</comment>
<evidence type="ECO:0000313" key="3">
    <source>
        <dbReference type="EMBL" id="GFY00291.1"/>
    </source>
</evidence>
<evidence type="ECO:0000313" key="4">
    <source>
        <dbReference type="Proteomes" id="UP000887159"/>
    </source>
</evidence>
<dbReference type="AlphaFoldDB" id="A0A8X6S1F4"/>
<accession>A0A8X6S1F4</accession>
<evidence type="ECO:0000256" key="2">
    <source>
        <dbReference type="SAM" id="MobiDB-lite"/>
    </source>
</evidence>
<sequence>MDSLKLVHPFTLILAGPSGSGKSQFVKKLIENKMIKPFPKNIIWCYGVYQALYEEMPNISFHEGIPSNLHQYSDALIVIDDLMGELGNDPQLTKLFVKFSHHRNLSIIFVVQNIFHKGKEIREISLNAHYLVLFKNRRDQSQITHLGRQLYPRKVKFFQECYADATSKPYGYLLIDLKPETDESLRVRTGFNGRRKTILYLQVLQKYTHFSNENRRESEPVPNEASLSENQETESLKENLKESVVKTEKEVFEDEIFRIVPARYKEKAKNIFQFLKLQESFSWNSDGEIIYKNTVIPGSNIAFLVNDFLRNRKSAPEGRYVFLRALNDVNLPKNLDVNKKLYQNNKIIKKPIMYARRNAWLKL</sequence>
<dbReference type="GO" id="GO:0019073">
    <property type="term" value="P:viral DNA genome packaging"/>
    <property type="evidence" value="ECO:0007669"/>
    <property type="project" value="InterPro"/>
</dbReference>
<name>A0A8X6S1F4_TRICX</name>
<dbReference type="Pfam" id="PF02456">
    <property type="entry name" value="Adeno_IVa2"/>
    <property type="match status" value="1"/>
</dbReference>
<keyword evidence="1" id="KW-1048">Host nucleus</keyword>